<evidence type="ECO:0000313" key="3">
    <source>
        <dbReference type="Proteomes" id="UP000041254"/>
    </source>
</evidence>
<dbReference type="InterPro" id="IPR001394">
    <property type="entry name" value="Peptidase_C19_UCH"/>
</dbReference>
<evidence type="ECO:0000313" key="2">
    <source>
        <dbReference type="EMBL" id="CEM09315.1"/>
    </source>
</evidence>
<feature type="domain" description="USP" evidence="1">
    <location>
        <begin position="1"/>
        <end position="251"/>
    </location>
</feature>
<dbReference type="PROSITE" id="PS50235">
    <property type="entry name" value="USP_3"/>
    <property type="match status" value="1"/>
</dbReference>
<dbReference type="InterPro" id="IPR028889">
    <property type="entry name" value="USP"/>
</dbReference>
<evidence type="ECO:0000259" key="1">
    <source>
        <dbReference type="PROSITE" id="PS50235"/>
    </source>
</evidence>
<dbReference type="SUPFAM" id="SSF54001">
    <property type="entry name" value="Cysteine proteinases"/>
    <property type="match status" value="1"/>
</dbReference>
<dbReference type="GO" id="GO:0031647">
    <property type="term" value="P:regulation of protein stability"/>
    <property type="evidence" value="ECO:0007669"/>
    <property type="project" value="TreeGrafter"/>
</dbReference>
<dbReference type="PhylomeDB" id="A0A0G4F9F6"/>
<dbReference type="Pfam" id="PF00443">
    <property type="entry name" value="UCH"/>
    <property type="match status" value="1"/>
</dbReference>
<dbReference type="Gene3D" id="3.90.70.10">
    <property type="entry name" value="Cysteine proteinases"/>
    <property type="match status" value="1"/>
</dbReference>
<dbReference type="PANTHER" id="PTHR24006">
    <property type="entry name" value="UBIQUITIN CARBOXYL-TERMINAL HYDROLASE"/>
    <property type="match status" value="1"/>
</dbReference>
<dbReference type="GO" id="GO:0005634">
    <property type="term" value="C:nucleus"/>
    <property type="evidence" value="ECO:0007669"/>
    <property type="project" value="TreeGrafter"/>
</dbReference>
<proteinExistence type="predicted"/>
<organism evidence="2 3">
    <name type="scientific">Vitrella brassicaformis (strain CCMP3155)</name>
    <dbReference type="NCBI Taxonomy" id="1169540"/>
    <lineage>
        <taxon>Eukaryota</taxon>
        <taxon>Sar</taxon>
        <taxon>Alveolata</taxon>
        <taxon>Colpodellida</taxon>
        <taxon>Vitrellaceae</taxon>
        <taxon>Vitrella</taxon>
    </lineage>
</organism>
<dbReference type="OMA" id="ACERTSQ"/>
<keyword evidence="3" id="KW-1185">Reference proteome</keyword>
<dbReference type="GO" id="GO:0004843">
    <property type="term" value="F:cysteine-type deubiquitinase activity"/>
    <property type="evidence" value="ECO:0007669"/>
    <property type="project" value="InterPro"/>
</dbReference>
<dbReference type="InterPro" id="IPR050164">
    <property type="entry name" value="Peptidase_C19"/>
</dbReference>
<dbReference type="Proteomes" id="UP000041254">
    <property type="component" value="Unassembled WGS sequence"/>
</dbReference>
<gene>
    <name evidence="2" type="ORF">Vbra_4250</name>
</gene>
<dbReference type="STRING" id="1169540.A0A0G4F9F6"/>
<dbReference type="AlphaFoldDB" id="A0A0G4F9F6"/>
<protein>
    <recommendedName>
        <fullName evidence="1">USP domain-containing protein</fullName>
    </recommendedName>
</protein>
<sequence length="285" mass="33035">MTSVLQSLYHIGKLTDAIYRMTNEEDVEAFPQYDAQELTRLLCDELEEQMKGTSVEGTIARLFEGELETYVSCTEVDYTTKKTEQFPDITLDVFGCSSLEASLRYYTREDLLVGQNQFWTEHFGPQNAKKGVRFLKFPPVMRFHLKRIRFDMERMDNVKVNDRFEFPETLDLEPFCQGAGTYILHTVIVHRGGLDSGHFYCFIRPTPGSQWIRFDDHIVYSTSTVAAIDENFGGGGDERRGSAYILVYVKESEAQDILYQPDPKQVNPELVERMQRDEEENLKRL</sequence>
<dbReference type="PANTHER" id="PTHR24006:SF644">
    <property type="entry name" value="UBIQUITIN CARBOXYL-TERMINAL HYDROLASE 7"/>
    <property type="match status" value="1"/>
</dbReference>
<dbReference type="VEuPathDB" id="CryptoDB:Vbra_4250"/>
<dbReference type="GO" id="GO:0016579">
    <property type="term" value="P:protein deubiquitination"/>
    <property type="evidence" value="ECO:0007669"/>
    <property type="project" value="InterPro"/>
</dbReference>
<dbReference type="GO" id="GO:0005829">
    <property type="term" value="C:cytosol"/>
    <property type="evidence" value="ECO:0007669"/>
    <property type="project" value="TreeGrafter"/>
</dbReference>
<dbReference type="EMBL" id="CDMY01000395">
    <property type="protein sequence ID" value="CEM09315.1"/>
    <property type="molecule type" value="Genomic_DNA"/>
</dbReference>
<reference evidence="2 3" key="1">
    <citation type="submission" date="2014-11" db="EMBL/GenBank/DDBJ databases">
        <authorList>
            <person name="Zhu J."/>
            <person name="Qi W."/>
            <person name="Song R."/>
        </authorList>
    </citation>
    <scope>NUCLEOTIDE SEQUENCE [LARGE SCALE GENOMIC DNA]</scope>
</reference>
<name>A0A0G4F9F6_VITBC</name>
<dbReference type="OrthoDB" id="289038at2759"/>
<dbReference type="InterPro" id="IPR038765">
    <property type="entry name" value="Papain-like_cys_pep_sf"/>
</dbReference>
<dbReference type="InParanoid" id="A0A0G4F9F6"/>
<accession>A0A0G4F9F6</accession>